<dbReference type="InterPro" id="IPR003903">
    <property type="entry name" value="UIM_dom"/>
</dbReference>
<dbReference type="GeneID" id="36382765"/>
<name>A0A090LS17_STRRB</name>
<keyword evidence="9" id="KW-1133">Transmembrane helix</keyword>
<dbReference type="eggNOG" id="KOG2199">
    <property type="taxonomic scope" value="Eukaryota"/>
</dbReference>
<dbReference type="SMART" id="SM00288">
    <property type="entry name" value="VHS"/>
    <property type="match status" value="1"/>
</dbReference>
<dbReference type="InterPro" id="IPR008942">
    <property type="entry name" value="ENTH_VHS"/>
</dbReference>
<dbReference type="InterPro" id="IPR002014">
    <property type="entry name" value="VHS_dom"/>
</dbReference>
<comment type="subcellular location">
    <subcellularLocation>
        <location evidence="1">Endosome</location>
    </subcellularLocation>
</comment>
<keyword evidence="6" id="KW-0653">Protein transport</keyword>
<evidence type="ECO:0000256" key="4">
    <source>
        <dbReference type="ARBA" id="ARBA00022448"/>
    </source>
</evidence>
<proteinExistence type="inferred from homology"/>
<sequence>MVTNKSYKDIKTTVLKLILYFIIFCNIVSNKKVMFLFGETVSQYDEDVQMITSEEAKVEHWGLMMDLCDRINEEVKDPKQVKSLLTSVKKRLNHREQKVIILAVALLDALWNNCPILRKEIADKKFVEQIKYLCTGSDFTVGEKMRIALALYNELKEEGFSFENETEIAKKKAMEQKFSDNPDYVTSPEEEEALMKAIALSLEDAENKGKKTKIKENSFYPSMPNNENNRDISNLTPTPVTSKSSDILANEKKVRVLYDFEASEDNELTIFMNDIVTVTDDSDANWWMGYSSRGKGLFPASFVTTELVEEKEEIHNISSISKAPVLDMELLEKCIALFEDLDPADSSTDPPELEEYEAQAAAMAPLVDEKIVEIDSQLMQLAELNAAIRSALATYDEVVHKQSQTNYGLQNGGYNNTWNQQIMNGISPQVPYQGPLQQQMPYSQQHVQQYQNNTPQFPPTPMQSNDGQMLNYSHQQFPQQIQQHNPIGNQQQIHYQNPGQQQYQHYNPNQNYQS</sequence>
<dbReference type="PROSITE" id="PS50179">
    <property type="entry name" value="VHS"/>
    <property type="match status" value="1"/>
</dbReference>
<dbReference type="CTD" id="36382765"/>
<dbReference type="OMA" id="CNTSEDW"/>
<reference evidence="14" key="2">
    <citation type="submission" date="2020-12" db="UniProtKB">
        <authorList>
            <consortium name="WormBaseParasite"/>
        </authorList>
    </citation>
    <scope>IDENTIFICATION</scope>
</reference>
<gene>
    <name evidence="12 14 15" type="ORF">SRAE_2000502100</name>
</gene>
<dbReference type="PANTHER" id="PTHR45929">
    <property type="entry name" value="JAK PATHWAY SIGNAL TRANSDUCTION ADAPTOR MOLECULE"/>
    <property type="match status" value="1"/>
</dbReference>
<dbReference type="InterPro" id="IPR036028">
    <property type="entry name" value="SH3-like_dom_sf"/>
</dbReference>
<evidence type="ECO:0000259" key="11">
    <source>
        <dbReference type="PROSITE" id="PS50179"/>
    </source>
</evidence>
<dbReference type="InterPro" id="IPR050670">
    <property type="entry name" value="STAM"/>
</dbReference>
<dbReference type="GO" id="GO:0043328">
    <property type="term" value="P:protein transport to vacuole involved in ubiquitin-dependent protein catabolic process via the multivesicular body sorting pathway"/>
    <property type="evidence" value="ECO:0007669"/>
    <property type="project" value="TreeGrafter"/>
</dbReference>
<dbReference type="RefSeq" id="XP_024509585.1">
    <property type="nucleotide sequence ID" value="XM_024643978.1"/>
</dbReference>
<dbReference type="PROSITE" id="PS50002">
    <property type="entry name" value="SH3"/>
    <property type="match status" value="1"/>
</dbReference>
<dbReference type="PANTHER" id="PTHR45929:SF3">
    <property type="entry name" value="JAK PATHWAY SIGNAL TRANSDUCTION ADAPTOR MOLECULE"/>
    <property type="match status" value="1"/>
</dbReference>
<protein>
    <submittedName>
        <fullName evidence="12 14">Jak pathway signal transduction adaptor molecule</fullName>
    </submittedName>
</protein>
<keyword evidence="5" id="KW-0967">Endosome</keyword>
<evidence type="ECO:0000256" key="2">
    <source>
        <dbReference type="ARBA" id="ARBA00009666"/>
    </source>
</evidence>
<dbReference type="SMART" id="SM00326">
    <property type="entry name" value="SH3"/>
    <property type="match status" value="1"/>
</dbReference>
<feature type="compositionally biased region" description="Polar residues" evidence="8">
    <location>
        <begin position="219"/>
        <end position="243"/>
    </location>
</feature>
<dbReference type="GO" id="GO:0033565">
    <property type="term" value="C:ESCRT-0 complex"/>
    <property type="evidence" value="ECO:0007669"/>
    <property type="project" value="TreeGrafter"/>
</dbReference>
<dbReference type="Gene3D" id="1.25.40.90">
    <property type="match status" value="1"/>
</dbReference>
<comment type="similarity">
    <text evidence="2">Belongs to the STAM family.</text>
</comment>
<evidence type="ECO:0000259" key="10">
    <source>
        <dbReference type="PROSITE" id="PS50002"/>
    </source>
</evidence>
<keyword evidence="4" id="KW-0813">Transport</keyword>
<dbReference type="Gene3D" id="1.20.5.1940">
    <property type="match status" value="1"/>
</dbReference>
<evidence type="ECO:0000313" key="14">
    <source>
        <dbReference type="WBParaSite" id="SRAE_2000502100.1"/>
    </source>
</evidence>
<feature type="transmembrane region" description="Helical" evidence="9">
    <location>
        <begin position="12"/>
        <end position="29"/>
    </location>
</feature>
<accession>A0A090LS17</accession>
<feature type="domain" description="SH3" evidence="10">
    <location>
        <begin position="249"/>
        <end position="308"/>
    </location>
</feature>
<keyword evidence="9" id="KW-0812">Transmembrane</keyword>
<dbReference type="GO" id="GO:0043130">
    <property type="term" value="F:ubiquitin binding"/>
    <property type="evidence" value="ECO:0007669"/>
    <property type="project" value="InterPro"/>
</dbReference>
<dbReference type="WBParaSite" id="SRAE_2000502100.1">
    <property type="protein sequence ID" value="SRAE_2000502100.1"/>
    <property type="gene ID" value="WBGene00265272"/>
</dbReference>
<feature type="region of interest" description="Disordered" evidence="8">
    <location>
        <begin position="216"/>
        <end position="243"/>
    </location>
</feature>
<dbReference type="Pfam" id="PF00018">
    <property type="entry name" value="SH3_1"/>
    <property type="match status" value="1"/>
</dbReference>
<evidence type="ECO:0000256" key="3">
    <source>
        <dbReference type="ARBA" id="ARBA00022443"/>
    </source>
</evidence>
<keyword evidence="3 7" id="KW-0728">SH3 domain</keyword>
<feature type="domain" description="VHS" evidence="11">
    <location>
        <begin position="51"/>
        <end position="154"/>
    </location>
</feature>
<evidence type="ECO:0000256" key="6">
    <source>
        <dbReference type="ARBA" id="ARBA00022927"/>
    </source>
</evidence>
<dbReference type="PROSITE" id="PS50330">
    <property type="entry name" value="UIM"/>
    <property type="match status" value="1"/>
</dbReference>
<dbReference type="EMBL" id="LN609529">
    <property type="protein sequence ID" value="CEF70388.1"/>
    <property type="molecule type" value="Genomic_DNA"/>
</dbReference>
<dbReference type="Gene3D" id="2.30.30.40">
    <property type="entry name" value="SH3 Domains"/>
    <property type="match status" value="1"/>
</dbReference>
<evidence type="ECO:0000313" key="13">
    <source>
        <dbReference type="Proteomes" id="UP000035682"/>
    </source>
</evidence>
<dbReference type="OrthoDB" id="10068368at2759"/>
<evidence type="ECO:0000256" key="8">
    <source>
        <dbReference type="SAM" id="MobiDB-lite"/>
    </source>
</evidence>
<keyword evidence="9" id="KW-0472">Membrane</keyword>
<dbReference type="Proteomes" id="UP000035682">
    <property type="component" value="Unplaced"/>
</dbReference>
<keyword evidence="13" id="KW-1185">Reference proteome</keyword>
<dbReference type="AlphaFoldDB" id="A0A090LS17"/>
<evidence type="ECO:0000256" key="1">
    <source>
        <dbReference type="ARBA" id="ARBA00004177"/>
    </source>
</evidence>
<evidence type="ECO:0000256" key="7">
    <source>
        <dbReference type="PROSITE-ProRule" id="PRU00192"/>
    </source>
</evidence>
<evidence type="ECO:0000313" key="12">
    <source>
        <dbReference type="EMBL" id="CEF70388.1"/>
    </source>
</evidence>
<dbReference type="InterPro" id="IPR001452">
    <property type="entry name" value="SH3_domain"/>
</dbReference>
<evidence type="ECO:0000256" key="9">
    <source>
        <dbReference type="SAM" id="Phobius"/>
    </source>
</evidence>
<evidence type="ECO:0000256" key="5">
    <source>
        <dbReference type="ARBA" id="ARBA00022753"/>
    </source>
</evidence>
<dbReference type="SUPFAM" id="SSF48464">
    <property type="entry name" value="ENTH/VHS domain"/>
    <property type="match status" value="1"/>
</dbReference>
<dbReference type="WormBase" id="SRAE_2000502100">
    <property type="protein sequence ID" value="SRP11987"/>
    <property type="gene ID" value="WBGene00265272"/>
</dbReference>
<dbReference type="GO" id="GO:0035091">
    <property type="term" value="F:phosphatidylinositol binding"/>
    <property type="evidence" value="ECO:0007669"/>
    <property type="project" value="InterPro"/>
</dbReference>
<evidence type="ECO:0000313" key="15">
    <source>
        <dbReference type="WormBase" id="SRAE_2000502100"/>
    </source>
</evidence>
<dbReference type="SUPFAM" id="SSF50044">
    <property type="entry name" value="SH3-domain"/>
    <property type="match status" value="1"/>
</dbReference>
<dbReference type="Pfam" id="PF00790">
    <property type="entry name" value="VHS"/>
    <property type="match status" value="1"/>
</dbReference>
<reference evidence="12 13" key="1">
    <citation type="submission" date="2014-09" db="EMBL/GenBank/DDBJ databases">
        <authorList>
            <person name="Martin A.A."/>
        </authorList>
    </citation>
    <scope>NUCLEOTIDE SEQUENCE</scope>
    <source>
        <strain evidence="13">ED321</strain>
        <strain evidence="12">ED321 Heterogonic</strain>
    </source>
</reference>
<organism evidence="12">
    <name type="scientific">Strongyloides ratti</name>
    <name type="common">Parasitic roundworm</name>
    <dbReference type="NCBI Taxonomy" id="34506"/>
    <lineage>
        <taxon>Eukaryota</taxon>
        <taxon>Metazoa</taxon>
        <taxon>Ecdysozoa</taxon>
        <taxon>Nematoda</taxon>
        <taxon>Chromadorea</taxon>
        <taxon>Rhabditida</taxon>
        <taxon>Tylenchina</taxon>
        <taxon>Panagrolaimomorpha</taxon>
        <taxon>Strongyloidoidea</taxon>
        <taxon>Strongyloididae</taxon>
        <taxon>Strongyloides</taxon>
    </lineage>
</organism>
<dbReference type="STRING" id="34506.A0A090LS17"/>